<comment type="caution">
    <text evidence="1">The sequence shown here is derived from an EMBL/GenBank/DDBJ whole genome shotgun (WGS) entry which is preliminary data.</text>
</comment>
<dbReference type="EMBL" id="RRYP01001935">
    <property type="protein sequence ID" value="TNV85314.1"/>
    <property type="molecule type" value="Genomic_DNA"/>
</dbReference>
<evidence type="ECO:0000313" key="2">
    <source>
        <dbReference type="Proteomes" id="UP000785679"/>
    </source>
</evidence>
<sequence length="91" mass="10992">MTITLNFSLKCFLWFELIILSTKQENYLLRPIGGIVELFYYHHIYLIKYLTNIYDKLAALANQFTCMQPKLLIQTQILNFHQNLQRFFKEL</sequence>
<keyword evidence="2" id="KW-1185">Reference proteome</keyword>
<dbReference type="AlphaFoldDB" id="A0A8J8P3U4"/>
<name>A0A8J8P3U4_HALGN</name>
<organism evidence="1 2">
    <name type="scientific">Halteria grandinella</name>
    <dbReference type="NCBI Taxonomy" id="5974"/>
    <lineage>
        <taxon>Eukaryota</taxon>
        <taxon>Sar</taxon>
        <taxon>Alveolata</taxon>
        <taxon>Ciliophora</taxon>
        <taxon>Intramacronucleata</taxon>
        <taxon>Spirotrichea</taxon>
        <taxon>Stichotrichia</taxon>
        <taxon>Sporadotrichida</taxon>
        <taxon>Halteriidae</taxon>
        <taxon>Halteria</taxon>
    </lineage>
</organism>
<protein>
    <submittedName>
        <fullName evidence="1">Uncharacterized protein</fullName>
    </submittedName>
</protein>
<reference evidence="1" key="1">
    <citation type="submission" date="2019-06" db="EMBL/GenBank/DDBJ databases">
        <authorList>
            <person name="Zheng W."/>
        </authorList>
    </citation>
    <scope>NUCLEOTIDE SEQUENCE</scope>
    <source>
        <strain evidence="1">QDHG01</strain>
    </source>
</reference>
<gene>
    <name evidence="1" type="ORF">FGO68_gene5680</name>
</gene>
<evidence type="ECO:0000313" key="1">
    <source>
        <dbReference type="EMBL" id="TNV85314.1"/>
    </source>
</evidence>
<dbReference type="Proteomes" id="UP000785679">
    <property type="component" value="Unassembled WGS sequence"/>
</dbReference>
<proteinExistence type="predicted"/>
<accession>A0A8J8P3U4</accession>